<sequence>MISEDKSQLTSREASHVYEIVELSEVKHSSLTWHWCKTSLPHLIGTPLSVLSWVFSIRFLLLLWRSLWDGIEKPGIVASCYFATQVSLLIARVADDGWRLLCTNPRLRPRLRLTGPMVPRADVIITTCGEDIDVVMDTVRAACDLDYPADSFRILIADDAANQDLEIQIAALASKIPVTLLYYARPVRGGMKAGNMNSALNYLQSLGAAEYCTFCDVDMVFEPEFLRATLPLLVVDGQVGVAVVPQRFYNVPTNDPLYQSLNVDGKFDEIQRDSMNCAWVTGPGVVFRYTAVRDIGGFPENALAEDIITGFTLQGRGWKVVYCREELQFGLVPDTFKAHVTQRMKWFVGRLRNSRKLDCAIASPLVKGMTWKQRVSAICHCASPITSMMNRPLCSWIILMLIASGKPLITASSDGLRAILLTYLLTKITAHVEELLASTSCGYLALRRRVEGTHWLHTHLFFALAKDLFPKKLSGPRIGFIPTALAESKIQERHPDRRPAFLRRLRVMFLYQDLWYHVAILFIAMAVFAIGLVRSGNHASLEYILTHLLVPGAAWSSHFASLRPISYAVSPPTMPERRDLMYRDIARSRLETKQNEDHLQLHLEDEPDISTFEVWRPRPEQKLEKWDAWTVLPELPRHVGLLFWFVVGLGLWE</sequence>
<dbReference type="GO" id="GO:0016020">
    <property type="term" value="C:membrane"/>
    <property type="evidence" value="ECO:0007669"/>
    <property type="project" value="UniProtKB-SubCell"/>
</dbReference>
<name>A0A074Z311_AURSE</name>
<evidence type="ECO:0000313" key="10">
    <source>
        <dbReference type="Proteomes" id="UP000030641"/>
    </source>
</evidence>
<dbReference type="Gene3D" id="3.90.550.10">
    <property type="entry name" value="Spore Coat Polysaccharide Biosynthesis Protein SpsA, Chain A"/>
    <property type="match status" value="1"/>
</dbReference>
<feature type="transmembrane region" description="Helical" evidence="7">
    <location>
        <begin position="514"/>
        <end position="533"/>
    </location>
</feature>
<organism evidence="9 10">
    <name type="scientific">Aureobasidium subglaciale (strain EXF-2481)</name>
    <name type="common">Aureobasidium pullulans var. subglaciale</name>
    <dbReference type="NCBI Taxonomy" id="1043005"/>
    <lineage>
        <taxon>Eukaryota</taxon>
        <taxon>Fungi</taxon>
        <taxon>Dikarya</taxon>
        <taxon>Ascomycota</taxon>
        <taxon>Pezizomycotina</taxon>
        <taxon>Dothideomycetes</taxon>
        <taxon>Dothideomycetidae</taxon>
        <taxon>Dothideales</taxon>
        <taxon>Saccotheciaceae</taxon>
        <taxon>Aureobasidium</taxon>
    </lineage>
</organism>
<evidence type="ECO:0000256" key="4">
    <source>
        <dbReference type="ARBA" id="ARBA00022692"/>
    </source>
</evidence>
<keyword evidence="2" id="KW-0328">Glycosyltransferase</keyword>
<keyword evidence="6 7" id="KW-0472">Membrane</keyword>
<reference evidence="9 10" key="1">
    <citation type="journal article" date="2014" name="BMC Genomics">
        <title>Genome sequencing of four Aureobasidium pullulans varieties: biotechnological potential, stress tolerance, and description of new species.</title>
        <authorList>
            <person name="Gostin Ar C."/>
            <person name="Ohm R.A."/>
            <person name="Kogej T."/>
            <person name="Sonjak S."/>
            <person name="Turk M."/>
            <person name="Zajc J."/>
            <person name="Zalar P."/>
            <person name="Grube M."/>
            <person name="Sun H."/>
            <person name="Han J."/>
            <person name="Sharma A."/>
            <person name="Chiniquy J."/>
            <person name="Ngan C.Y."/>
            <person name="Lipzen A."/>
            <person name="Barry K."/>
            <person name="Grigoriev I.V."/>
            <person name="Gunde-Cimerman N."/>
        </authorList>
    </citation>
    <scope>NUCLEOTIDE SEQUENCE [LARGE SCALE GENOMIC DNA]</scope>
    <source>
        <strain evidence="9 10">EXF-2481</strain>
    </source>
</reference>
<dbReference type="AlphaFoldDB" id="A0A074Z311"/>
<evidence type="ECO:0000256" key="1">
    <source>
        <dbReference type="ARBA" id="ARBA00004141"/>
    </source>
</evidence>
<feature type="domain" description="Glycosyltransferase 2-like" evidence="8">
    <location>
        <begin position="216"/>
        <end position="400"/>
    </location>
</feature>
<keyword evidence="5 7" id="KW-1133">Transmembrane helix</keyword>
<proteinExistence type="predicted"/>
<dbReference type="Pfam" id="PF13632">
    <property type="entry name" value="Glyco_trans_2_3"/>
    <property type="match status" value="1"/>
</dbReference>
<dbReference type="GO" id="GO:0016757">
    <property type="term" value="F:glycosyltransferase activity"/>
    <property type="evidence" value="ECO:0007669"/>
    <property type="project" value="UniProtKB-KW"/>
</dbReference>
<dbReference type="GeneID" id="25370705"/>
<dbReference type="SUPFAM" id="SSF53448">
    <property type="entry name" value="Nucleotide-diphospho-sugar transferases"/>
    <property type="match status" value="1"/>
</dbReference>
<keyword evidence="4 7" id="KW-0812">Transmembrane</keyword>
<evidence type="ECO:0000256" key="5">
    <source>
        <dbReference type="ARBA" id="ARBA00022989"/>
    </source>
</evidence>
<evidence type="ECO:0000256" key="3">
    <source>
        <dbReference type="ARBA" id="ARBA00022679"/>
    </source>
</evidence>
<dbReference type="HOGENOM" id="CLU_016061_1_0_1"/>
<evidence type="ECO:0000256" key="2">
    <source>
        <dbReference type="ARBA" id="ARBA00022676"/>
    </source>
</evidence>
<comment type="subcellular location">
    <subcellularLocation>
        <location evidence="1">Membrane</location>
        <topology evidence="1">Multi-pass membrane protein</topology>
    </subcellularLocation>
</comment>
<protein>
    <submittedName>
        <fullName evidence="9">Glycosyltransferase family 2 protein</fullName>
    </submittedName>
</protein>
<evidence type="ECO:0000256" key="6">
    <source>
        <dbReference type="ARBA" id="ARBA00023136"/>
    </source>
</evidence>
<dbReference type="PANTHER" id="PTHR43867">
    <property type="entry name" value="CELLULOSE SYNTHASE CATALYTIC SUBUNIT A [UDP-FORMING]"/>
    <property type="match status" value="1"/>
</dbReference>
<keyword evidence="3 9" id="KW-0808">Transferase</keyword>
<gene>
    <name evidence="9" type="ORF">AUEXF2481DRAFT_6953</name>
</gene>
<dbReference type="InParanoid" id="A0A074Z311"/>
<dbReference type="STRING" id="1043005.A0A074Z311"/>
<dbReference type="InterPro" id="IPR050321">
    <property type="entry name" value="Glycosyltr_2/OpgH_subfam"/>
</dbReference>
<evidence type="ECO:0000313" key="9">
    <source>
        <dbReference type="EMBL" id="KEQ93446.1"/>
    </source>
</evidence>
<dbReference type="RefSeq" id="XP_013341746.1">
    <property type="nucleotide sequence ID" value="XM_013486292.1"/>
</dbReference>
<accession>A0A074Z311</accession>
<dbReference type="InterPro" id="IPR001173">
    <property type="entry name" value="Glyco_trans_2-like"/>
</dbReference>
<dbReference type="OMA" id="RNRWHIG"/>
<dbReference type="Proteomes" id="UP000030641">
    <property type="component" value="Unassembled WGS sequence"/>
</dbReference>
<dbReference type="InterPro" id="IPR029044">
    <property type="entry name" value="Nucleotide-diphossugar_trans"/>
</dbReference>
<keyword evidence="10" id="KW-1185">Reference proteome</keyword>
<evidence type="ECO:0000256" key="7">
    <source>
        <dbReference type="SAM" id="Phobius"/>
    </source>
</evidence>
<dbReference type="OrthoDB" id="72851at2759"/>
<dbReference type="PANTHER" id="PTHR43867:SF2">
    <property type="entry name" value="CELLULOSE SYNTHASE CATALYTIC SUBUNIT A [UDP-FORMING]"/>
    <property type="match status" value="1"/>
</dbReference>
<evidence type="ECO:0000259" key="8">
    <source>
        <dbReference type="Pfam" id="PF13632"/>
    </source>
</evidence>
<dbReference type="EMBL" id="KL584766">
    <property type="protein sequence ID" value="KEQ93446.1"/>
    <property type="molecule type" value="Genomic_DNA"/>
</dbReference>